<protein>
    <submittedName>
        <fullName evidence="2">Tail Collar domain protein</fullName>
    </submittedName>
</protein>
<evidence type="ECO:0000313" key="2">
    <source>
        <dbReference type="EMBL" id="AEU35795.1"/>
    </source>
</evidence>
<reference evidence="2 3" key="1">
    <citation type="submission" date="2011-11" db="EMBL/GenBank/DDBJ databases">
        <title>Complete sequence of Granulicella mallensis MP5ACTX8.</title>
        <authorList>
            <consortium name="US DOE Joint Genome Institute"/>
            <person name="Lucas S."/>
            <person name="Copeland A."/>
            <person name="Lapidus A."/>
            <person name="Cheng J.-F."/>
            <person name="Goodwin L."/>
            <person name="Pitluck S."/>
            <person name="Peters L."/>
            <person name="Lu M."/>
            <person name="Detter J.C."/>
            <person name="Han C."/>
            <person name="Tapia R."/>
            <person name="Land M."/>
            <person name="Hauser L."/>
            <person name="Kyrpides N."/>
            <person name="Ivanova N."/>
            <person name="Mikhailova N."/>
            <person name="Pagani I."/>
            <person name="Rawat S."/>
            <person name="Mannisto M."/>
            <person name="Haggblom M."/>
            <person name="Woyke T."/>
        </authorList>
    </citation>
    <scope>NUCLEOTIDE SEQUENCE [LARGE SCALE GENOMIC DNA]</scope>
    <source>
        <strain evidence="3">ATCC BAA-1857 / DSM 23137 / MP5ACTX8</strain>
    </source>
</reference>
<dbReference type="RefSeq" id="WP_014264674.1">
    <property type="nucleotide sequence ID" value="NC_016631.1"/>
</dbReference>
<dbReference type="STRING" id="682795.AciX8_1452"/>
<evidence type="ECO:0000259" key="1">
    <source>
        <dbReference type="Pfam" id="PF07484"/>
    </source>
</evidence>
<accession>G8P0U8</accession>
<organism evidence="2 3">
    <name type="scientific">Granulicella mallensis (strain ATCC BAA-1857 / DSM 23137 / MP5ACTX8)</name>
    <dbReference type="NCBI Taxonomy" id="682795"/>
    <lineage>
        <taxon>Bacteria</taxon>
        <taxon>Pseudomonadati</taxon>
        <taxon>Acidobacteriota</taxon>
        <taxon>Terriglobia</taxon>
        <taxon>Terriglobales</taxon>
        <taxon>Acidobacteriaceae</taxon>
        <taxon>Granulicella</taxon>
    </lineage>
</organism>
<dbReference type="HOGENOM" id="CLU_087872_1_1_0"/>
<evidence type="ECO:0000313" key="3">
    <source>
        <dbReference type="Proteomes" id="UP000007113"/>
    </source>
</evidence>
<proteinExistence type="predicted"/>
<dbReference type="SUPFAM" id="SSF88874">
    <property type="entry name" value="Receptor-binding domain of short tail fibre protein gp12"/>
    <property type="match status" value="1"/>
</dbReference>
<dbReference type="EMBL" id="CP003130">
    <property type="protein sequence ID" value="AEU35795.1"/>
    <property type="molecule type" value="Genomic_DNA"/>
</dbReference>
<sequence>MSLVYLGQIQPFPFNFAPKGWAVCNGQILSIAQSSALFSLLGTTYGGDGITNFALPNLQGSCALSMGIAPSRTSYQLGQKSGEANHTLLATELPAHTHLPVCSTTAGNRPTPVASFPAAPATSVYFSPSPTAATTLGPGSNLTGGSQPHSNQSPYLVLNFCIALSGIFPSRN</sequence>
<dbReference type="KEGG" id="gma:AciX8_1452"/>
<name>G8P0U8_GRAMM</name>
<gene>
    <name evidence="2" type="ordered locus">AciX8_1452</name>
</gene>
<dbReference type="OrthoDB" id="9810174at2"/>
<dbReference type="AlphaFoldDB" id="G8P0U8"/>
<dbReference type="InterPro" id="IPR011083">
    <property type="entry name" value="Phage_tail_collar_dom"/>
</dbReference>
<dbReference type="Proteomes" id="UP000007113">
    <property type="component" value="Chromosome"/>
</dbReference>
<dbReference type="InterPro" id="IPR037053">
    <property type="entry name" value="Phage_tail_collar_dom_sf"/>
</dbReference>
<dbReference type="Gene3D" id="3.90.1340.10">
    <property type="entry name" value="Phage tail collar domain"/>
    <property type="match status" value="1"/>
</dbReference>
<feature type="domain" description="Phage tail collar" evidence="1">
    <location>
        <begin position="7"/>
        <end position="61"/>
    </location>
</feature>
<dbReference type="Pfam" id="PF07484">
    <property type="entry name" value="Collar"/>
    <property type="match status" value="1"/>
</dbReference>
<dbReference type="eggNOG" id="COG4675">
    <property type="taxonomic scope" value="Bacteria"/>
</dbReference>
<keyword evidence="3" id="KW-1185">Reference proteome</keyword>